<feature type="transmembrane region" description="Helical" evidence="8">
    <location>
        <begin position="20"/>
        <end position="37"/>
    </location>
</feature>
<accession>A0A4R7BCF6</accession>
<dbReference type="OrthoDB" id="9775035at2"/>
<evidence type="ECO:0000313" key="11">
    <source>
        <dbReference type="EMBL" id="TDR82631.1"/>
    </source>
</evidence>
<comment type="caution">
    <text evidence="11">The sequence shown here is derived from an EMBL/GenBank/DDBJ whole genome shotgun (WGS) entry which is preliminary data.</text>
</comment>
<evidence type="ECO:0000256" key="6">
    <source>
        <dbReference type="ARBA" id="ARBA00022989"/>
    </source>
</evidence>
<dbReference type="GO" id="GO:0006493">
    <property type="term" value="P:protein O-linked glycosylation"/>
    <property type="evidence" value="ECO:0007669"/>
    <property type="project" value="InterPro"/>
</dbReference>
<gene>
    <name evidence="11" type="ORF">DFP86_10116</name>
</gene>
<evidence type="ECO:0000313" key="12">
    <source>
        <dbReference type="Proteomes" id="UP000295611"/>
    </source>
</evidence>
<keyword evidence="7 8" id="KW-0472">Membrane</keyword>
<evidence type="ECO:0000256" key="7">
    <source>
        <dbReference type="ARBA" id="ARBA00023136"/>
    </source>
</evidence>
<feature type="domain" description="Aminoarabinose transferase C-terminal" evidence="10">
    <location>
        <begin position="457"/>
        <end position="550"/>
    </location>
</feature>
<feature type="transmembrane region" description="Helical" evidence="8">
    <location>
        <begin position="90"/>
        <end position="109"/>
    </location>
</feature>
<proteinExistence type="predicted"/>
<keyword evidence="4 11" id="KW-0808">Transferase</keyword>
<feature type="domain" description="ArnT-like N-terminal" evidence="9">
    <location>
        <begin position="22"/>
        <end position="246"/>
    </location>
</feature>
<dbReference type="InterPro" id="IPR050297">
    <property type="entry name" value="LipidA_mod_glycosyltrf_83"/>
</dbReference>
<feature type="transmembrane region" description="Helical" evidence="8">
    <location>
        <begin position="356"/>
        <end position="377"/>
    </location>
</feature>
<dbReference type="Pfam" id="PF18583">
    <property type="entry name" value="Arnt_C"/>
    <property type="match status" value="1"/>
</dbReference>
<keyword evidence="12" id="KW-1185">Reference proteome</keyword>
<dbReference type="GO" id="GO:0016763">
    <property type="term" value="F:pentosyltransferase activity"/>
    <property type="evidence" value="ECO:0007669"/>
    <property type="project" value="TreeGrafter"/>
</dbReference>
<keyword evidence="2" id="KW-1003">Cell membrane</keyword>
<dbReference type="AlphaFoldDB" id="A0A4R7BCF6"/>
<dbReference type="GO" id="GO:0000030">
    <property type="term" value="F:mannosyltransferase activity"/>
    <property type="evidence" value="ECO:0007669"/>
    <property type="project" value="InterPro"/>
</dbReference>
<comment type="subcellular location">
    <subcellularLocation>
        <location evidence="1">Cell membrane</location>
        <topology evidence="1">Multi-pass membrane protein</topology>
    </subcellularLocation>
</comment>
<evidence type="ECO:0000259" key="10">
    <source>
        <dbReference type="Pfam" id="PF18583"/>
    </source>
</evidence>
<feature type="transmembrane region" description="Helical" evidence="8">
    <location>
        <begin position="267"/>
        <end position="285"/>
    </location>
</feature>
<sequence>MTYHSFDTTSTPTRHTWCAWVVFAVIWFGALGHNVLIHSDEGRYATLSLGMLQSGDWLSPRLNGLLYFEKPVLPYWLGALSFQWFGINEFAARLWPALAGFLSIGLVGLTANRLWGREAGNLSAMVMGSSCWVVLNSHFLNLDTGLMAFLTLSLCSFLLAQREDAGQSARRSWMWLCWAGMAGATLSKGLIGIAIPGAVLVLYSLLFRQFAFWRRLHLVSGLIVLLLLTAPWFIQVSLKNPGFAHFFFIHEHVERFLTTEHRRSGPFWYFVPYLLVGFMPWVTLLPPILSQGLRREGRGQMQPDRLLLVWAVFVFLFFSKSGSKLPSYILPMFPALALLAGHLLSRQRPAWLLKHLLVPVLFWLSLLVATFFVQRWVSPDTPLAVLRPLAHYTALGALTFLLGAACAWRFLALERLTAAVIALSLASLASLTLIQVGYNPYAQLKSSKEIVAMLKPTPDTEVFSVRYYDQTLPFYLHRDVVLVDYVDEFELGEKTEPTRWIPTLDGFAVRWRAAHRALAMMAGDTYQQLKAQGLPMQIVYQDPRRMVVAKP</sequence>
<evidence type="ECO:0000256" key="5">
    <source>
        <dbReference type="ARBA" id="ARBA00022692"/>
    </source>
</evidence>
<dbReference type="Proteomes" id="UP000295611">
    <property type="component" value="Unassembled WGS sequence"/>
</dbReference>
<dbReference type="EMBL" id="SNZP01000001">
    <property type="protein sequence ID" value="TDR82631.1"/>
    <property type="molecule type" value="Genomic_DNA"/>
</dbReference>
<keyword evidence="6 8" id="KW-1133">Transmembrane helix</keyword>
<keyword evidence="3" id="KW-0328">Glycosyltransferase</keyword>
<dbReference type="Pfam" id="PF02366">
    <property type="entry name" value="PMT"/>
    <property type="match status" value="1"/>
</dbReference>
<dbReference type="PANTHER" id="PTHR33908">
    <property type="entry name" value="MANNOSYLTRANSFERASE YKCB-RELATED"/>
    <property type="match status" value="1"/>
</dbReference>
<feature type="transmembrane region" description="Helical" evidence="8">
    <location>
        <begin position="306"/>
        <end position="322"/>
    </location>
</feature>
<evidence type="ECO:0000259" key="9">
    <source>
        <dbReference type="Pfam" id="PF02366"/>
    </source>
</evidence>
<dbReference type="GO" id="GO:0009103">
    <property type="term" value="P:lipopolysaccharide biosynthetic process"/>
    <property type="evidence" value="ECO:0007669"/>
    <property type="project" value="UniProtKB-ARBA"/>
</dbReference>
<feature type="transmembrane region" description="Helical" evidence="8">
    <location>
        <begin position="328"/>
        <end position="344"/>
    </location>
</feature>
<name>A0A4R7BCF6_9NEIS</name>
<evidence type="ECO:0000256" key="3">
    <source>
        <dbReference type="ARBA" id="ARBA00022676"/>
    </source>
</evidence>
<keyword evidence="5 8" id="KW-0812">Transmembrane</keyword>
<evidence type="ECO:0000256" key="8">
    <source>
        <dbReference type="SAM" id="Phobius"/>
    </source>
</evidence>
<feature type="transmembrane region" description="Helical" evidence="8">
    <location>
        <begin position="389"/>
        <end position="411"/>
    </location>
</feature>
<dbReference type="PANTHER" id="PTHR33908:SF3">
    <property type="entry name" value="UNDECAPRENYL PHOSPHATE-ALPHA-4-AMINO-4-DEOXY-L-ARABINOSE ARABINOSYL TRANSFERASE"/>
    <property type="match status" value="1"/>
</dbReference>
<feature type="transmembrane region" description="Helical" evidence="8">
    <location>
        <begin position="142"/>
        <end position="161"/>
    </location>
</feature>
<feature type="transmembrane region" description="Helical" evidence="8">
    <location>
        <begin position="418"/>
        <end position="438"/>
    </location>
</feature>
<evidence type="ECO:0000256" key="2">
    <source>
        <dbReference type="ARBA" id="ARBA00022475"/>
    </source>
</evidence>
<evidence type="ECO:0000256" key="4">
    <source>
        <dbReference type="ARBA" id="ARBA00022679"/>
    </source>
</evidence>
<dbReference type="InterPro" id="IPR040845">
    <property type="entry name" value="Arnt_C"/>
</dbReference>
<organism evidence="11 12">
    <name type="scientific">Paludibacterium purpuratum</name>
    <dbReference type="NCBI Taxonomy" id="1144873"/>
    <lineage>
        <taxon>Bacteria</taxon>
        <taxon>Pseudomonadati</taxon>
        <taxon>Pseudomonadota</taxon>
        <taxon>Betaproteobacteria</taxon>
        <taxon>Neisseriales</taxon>
        <taxon>Chromobacteriaceae</taxon>
        <taxon>Paludibacterium</taxon>
    </lineage>
</organism>
<protein>
    <submittedName>
        <fullName evidence="11">4-amino-4-deoxy-L-arabinose transferase-like glycosyltransferase</fullName>
    </submittedName>
</protein>
<dbReference type="GO" id="GO:0005886">
    <property type="term" value="C:plasma membrane"/>
    <property type="evidence" value="ECO:0007669"/>
    <property type="project" value="UniProtKB-SubCell"/>
</dbReference>
<feature type="transmembrane region" description="Helical" evidence="8">
    <location>
        <begin position="218"/>
        <end position="238"/>
    </location>
</feature>
<reference evidence="11 12" key="1">
    <citation type="submission" date="2019-03" db="EMBL/GenBank/DDBJ databases">
        <title>Genomic Encyclopedia of Type Strains, Phase III (KMG-III): the genomes of soil and plant-associated and newly described type strains.</title>
        <authorList>
            <person name="Whitman W."/>
        </authorList>
    </citation>
    <scope>NUCLEOTIDE SEQUENCE [LARGE SCALE GENOMIC DNA]</scope>
    <source>
        <strain evidence="11 12">CECT 8976</strain>
    </source>
</reference>
<dbReference type="InterPro" id="IPR003342">
    <property type="entry name" value="ArnT-like_N"/>
</dbReference>
<dbReference type="GO" id="GO:0010041">
    <property type="term" value="P:response to iron(III) ion"/>
    <property type="evidence" value="ECO:0007669"/>
    <property type="project" value="TreeGrafter"/>
</dbReference>
<feature type="transmembrane region" description="Helical" evidence="8">
    <location>
        <begin position="173"/>
        <end position="206"/>
    </location>
</feature>
<evidence type="ECO:0000256" key="1">
    <source>
        <dbReference type="ARBA" id="ARBA00004651"/>
    </source>
</evidence>